<evidence type="ECO:0000256" key="1">
    <source>
        <dbReference type="SAM" id="SignalP"/>
    </source>
</evidence>
<reference evidence="2 3" key="1">
    <citation type="journal article" date="2014" name="Int. J. Syst. Evol. Microbiol.">
        <title>Complete genome sequence of Corynebacterium casei LMG S-19264T (=DSM 44701T), isolated from a smear-ripened cheese.</title>
        <authorList>
            <consortium name="US DOE Joint Genome Institute (JGI-PGF)"/>
            <person name="Walter F."/>
            <person name="Albersmeier A."/>
            <person name="Kalinowski J."/>
            <person name="Ruckert C."/>
        </authorList>
    </citation>
    <scope>NUCLEOTIDE SEQUENCE [LARGE SCALE GENOMIC DNA]</scope>
    <source>
        <strain evidence="2 3">CGMCC 1.15295</strain>
    </source>
</reference>
<dbReference type="EMBL" id="BMIC01000001">
    <property type="protein sequence ID" value="GFZ79569.1"/>
    <property type="molecule type" value="Genomic_DNA"/>
</dbReference>
<dbReference type="AlphaFoldDB" id="A0A8J2TT30"/>
<dbReference type="Proteomes" id="UP000598120">
    <property type="component" value="Unassembled WGS sequence"/>
</dbReference>
<evidence type="ECO:0000313" key="2">
    <source>
        <dbReference type="EMBL" id="GFZ79569.1"/>
    </source>
</evidence>
<name>A0A8J2TT30_9FLAO</name>
<accession>A0A8J2TT30</accession>
<evidence type="ECO:0008006" key="4">
    <source>
        <dbReference type="Google" id="ProtNLM"/>
    </source>
</evidence>
<organism evidence="2 3">
    <name type="scientific">Aquaticitalea lipolytica</name>
    <dbReference type="NCBI Taxonomy" id="1247562"/>
    <lineage>
        <taxon>Bacteria</taxon>
        <taxon>Pseudomonadati</taxon>
        <taxon>Bacteroidota</taxon>
        <taxon>Flavobacteriia</taxon>
        <taxon>Flavobacteriales</taxon>
        <taxon>Flavobacteriaceae</taxon>
        <taxon>Aquaticitalea</taxon>
    </lineage>
</organism>
<protein>
    <recommendedName>
        <fullName evidence="4">DUF2490 domain-containing protein</fullName>
    </recommendedName>
</protein>
<gene>
    <name evidence="2" type="ORF">GCM10011531_06770</name>
</gene>
<sequence length="256" mass="30045">MNKIILVACLIGTITVNAQITETDNTMLWTTLGVNKKLDDKFSLSYYQLHSFSLNDSRINFIQPDLEIEYELSKSWDASVGYSPTFSLDGVQGNQLLYHRVSADIKVSTKLGKRIRMKNSITGEYHFTQRSKFKQRYYYRLDLYYRDTKLPWRLRPFINQKLYWYSNGKPLQYYDDNGDQTELKSPNGLHAYRIQTGIKLYPMDDFSFAIYFQKQKEFNSTLFGGRDINSLNPNSNSIRRPFYDFSVIGISCSYKL</sequence>
<dbReference type="RefSeq" id="WP_188604927.1">
    <property type="nucleotide sequence ID" value="NZ_BMIC01000001.1"/>
</dbReference>
<proteinExistence type="predicted"/>
<keyword evidence="3" id="KW-1185">Reference proteome</keyword>
<feature type="chain" id="PRO_5035147318" description="DUF2490 domain-containing protein" evidence="1">
    <location>
        <begin position="19"/>
        <end position="256"/>
    </location>
</feature>
<feature type="signal peptide" evidence="1">
    <location>
        <begin position="1"/>
        <end position="18"/>
    </location>
</feature>
<evidence type="ECO:0000313" key="3">
    <source>
        <dbReference type="Proteomes" id="UP000598120"/>
    </source>
</evidence>
<comment type="caution">
    <text evidence="2">The sequence shown here is derived from an EMBL/GenBank/DDBJ whole genome shotgun (WGS) entry which is preliminary data.</text>
</comment>
<keyword evidence="1" id="KW-0732">Signal</keyword>